<dbReference type="InterPro" id="IPR001296">
    <property type="entry name" value="Glyco_trans_1"/>
</dbReference>
<reference evidence="2 3" key="1">
    <citation type="submission" date="2017-03" db="EMBL/GenBank/DDBJ databases">
        <title>Genomic and clinical evidence uncovers the enterohepatic species Helicobacter valdiviensis as a potential human intestinal pathogen.</title>
        <authorList>
            <person name="Fresia P."/>
            <person name="Jara R."/>
            <person name="Sierra R."/>
            <person name="Ferres I."/>
            <person name="Greif G."/>
            <person name="Iraola G."/>
            <person name="Collado L."/>
        </authorList>
    </citation>
    <scope>NUCLEOTIDE SEQUENCE [LARGE SCALE GENOMIC DNA]</scope>
    <source>
        <strain evidence="2 3">WBE14</strain>
    </source>
</reference>
<dbReference type="Pfam" id="PF00534">
    <property type="entry name" value="Glycos_transf_1"/>
    <property type="match status" value="1"/>
</dbReference>
<dbReference type="Gene3D" id="3.40.50.2000">
    <property type="entry name" value="Glycogen Phosphorylase B"/>
    <property type="match status" value="2"/>
</dbReference>
<dbReference type="GO" id="GO:0016757">
    <property type="term" value="F:glycosyltransferase activity"/>
    <property type="evidence" value="ECO:0007669"/>
    <property type="project" value="InterPro"/>
</dbReference>
<dbReference type="Proteomes" id="UP000249746">
    <property type="component" value="Unassembled WGS sequence"/>
</dbReference>
<dbReference type="AlphaFoldDB" id="A0A2W6NIF1"/>
<accession>A0A2W6NIF1</accession>
<protein>
    <recommendedName>
        <fullName evidence="1">Glycosyl transferase family 1 domain-containing protein</fullName>
    </recommendedName>
</protein>
<dbReference type="OrthoDB" id="5322240at2"/>
<dbReference type="EMBL" id="NBIU01000005">
    <property type="protein sequence ID" value="PZT48650.1"/>
    <property type="molecule type" value="Genomic_DNA"/>
</dbReference>
<proteinExistence type="predicted"/>
<evidence type="ECO:0000259" key="1">
    <source>
        <dbReference type="Pfam" id="PF00534"/>
    </source>
</evidence>
<organism evidence="2 3">
    <name type="scientific">Helicobacter valdiviensis</name>
    <dbReference type="NCBI Taxonomy" id="1458358"/>
    <lineage>
        <taxon>Bacteria</taxon>
        <taxon>Pseudomonadati</taxon>
        <taxon>Campylobacterota</taxon>
        <taxon>Epsilonproteobacteria</taxon>
        <taxon>Campylobacterales</taxon>
        <taxon>Helicobacteraceae</taxon>
        <taxon>Helicobacter</taxon>
    </lineage>
</organism>
<name>A0A2W6NIF1_9HELI</name>
<feature type="domain" description="Glycosyl transferase family 1" evidence="1">
    <location>
        <begin position="199"/>
        <end position="343"/>
    </location>
</feature>
<evidence type="ECO:0000313" key="3">
    <source>
        <dbReference type="Proteomes" id="UP000249746"/>
    </source>
</evidence>
<sequence>MARKGENVRNILILADLTSPLMKPRILMLKDLPYNKYILHNANNISLNDEIISSYEGFIVLEHPKIESLKLRYLYSFFYTFYLLIKLNPKLIVVHWASRLYQNLLLALFGKRVIVHTMGGEINKEEDCYGKKKFFTGILLRYAKVITGKTEVMKEIALSNFPFLDKQKIKILSFGVEERFYDISSDAKKRELKVEILGKDYKNVFFSIRTFKRIHFHKEIIRVFLDSYKDSDDTCLIVSVLSCESDYLRECEEEFDLKNQKNIIFVNIKHDDMHKFLYISDAILSLKLFDGISQSIMEALCARVFVIASDIKNHAMLLEHKKNSYLINDFLELKDAFCFVLDNTFQNIDNQMLNRNKQKKYYLRILKEEFGV</sequence>
<gene>
    <name evidence="2" type="ORF">B6S12_03165</name>
</gene>
<dbReference type="SUPFAM" id="SSF53756">
    <property type="entry name" value="UDP-Glycosyltransferase/glycogen phosphorylase"/>
    <property type="match status" value="1"/>
</dbReference>
<keyword evidence="3" id="KW-1185">Reference proteome</keyword>
<evidence type="ECO:0000313" key="2">
    <source>
        <dbReference type="EMBL" id="PZT48650.1"/>
    </source>
</evidence>
<comment type="caution">
    <text evidence="2">The sequence shown here is derived from an EMBL/GenBank/DDBJ whole genome shotgun (WGS) entry which is preliminary data.</text>
</comment>